<sequence>MPDYAGVTDSGGAKVGEKEDVMLSVVFTWAAAVVGLLVLALMALSGVMIDSKH</sequence>
<evidence type="ECO:0000313" key="3">
    <source>
        <dbReference type="Proteomes" id="UP000199028"/>
    </source>
</evidence>
<proteinExistence type="predicted"/>
<evidence type="ECO:0000256" key="1">
    <source>
        <dbReference type="SAM" id="Phobius"/>
    </source>
</evidence>
<reference evidence="3" key="1">
    <citation type="submission" date="2016-10" db="EMBL/GenBank/DDBJ databases">
        <authorList>
            <person name="Varghese N."/>
            <person name="Submissions S."/>
        </authorList>
    </citation>
    <scope>NUCLEOTIDE SEQUENCE [LARGE SCALE GENOMIC DNA]</scope>
    <source>
        <strain evidence="3">CGMCC 4.578</strain>
    </source>
</reference>
<gene>
    <name evidence="2" type="ORF">SAMN05216195_105550</name>
</gene>
<dbReference type="AlphaFoldDB" id="A0A1H9Q909"/>
<evidence type="ECO:0000313" key="2">
    <source>
        <dbReference type="EMBL" id="SER56343.1"/>
    </source>
</evidence>
<keyword evidence="1" id="KW-0812">Transmembrane</keyword>
<feature type="transmembrane region" description="Helical" evidence="1">
    <location>
        <begin position="26"/>
        <end position="49"/>
    </location>
</feature>
<organism evidence="2 3">
    <name type="scientific">Lentzea flaviverrucosa</name>
    <dbReference type="NCBI Taxonomy" id="200379"/>
    <lineage>
        <taxon>Bacteria</taxon>
        <taxon>Bacillati</taxon>
        <taxon>Actinomycetota</taxon>
        <taxon>Actinomycetes</taxon>
        <taxon>Pseudonocardiales</taxon>
        <taxon>Pseudonocardiaceae</taxon>
        <taxon>Lentzea</taxon>
    </lineage>
</organism>
<accession>A0A1H9Q909</accession>
<keyword evidence="1" id="KW-0472">Membrane</keyword>
<dbReference type="Proteomes" id="UP000199028">
    <property type="component" value="Unassembled WGS sequence"/>
</dbReference>
<name>A0A1H9Q909_9PSEU</name>
<dbReference type="EMBL" id="FOFT01000005">
    <property type="protein sequence ID" value="SER56343.1"/>
    <property type="molecule type" value="Genomic_DNA"/>
</dbReference>
<protein>
    <submittedName>
        <fullName evidence="2">Uncharacterized protein</fullName>
    </submittedName>
</protein>
<keyword evidence="3" id="KW-1185">Reference proteome</keyword>
<keyword evidence="1" id="KW-1133">Transmembrane helix</keyword>